<comment type="catalytic activity">
    <reaction evidence="5">
        <text>a short-chain (3S)-3-hydroxyacyl-CoA = a short-chain (2E)-enoyl-CoA + H2O</text>
        <dbReference type="Rhea" id="RHEA:52664"/>
        <dbReference type="ChEBI" id="CHEBI:15377"/>
        <dbReference type="ChEBI" id="CHEBI:87488"/>
        <dbReference type="ChEBI" id="CHEBI:136760"/>
        <dbReference type="EC" id="4.2.1.150"/>
    </reaction>
</comment>
<dbReference type="SUPFAM" id="SSF52096">
    <property type="entry name" value="ClpP/crotonase"/>
    <property type="match status" value="1"/>
</dbReference>
<dbReference type="Pfam" id="PF00378">
    <property type="entry name" value="ECH_1"/>
    <property type="match status" value="1"/>
</dbReference>
<dbReference type="Gene3D" id="3.90.226.10">
    <property type="entry name" value="2-enoyl-CoA Hydratase, Chain A, domain 1"/>
    <property type="match status" value="1"/>
</dbReference>
<keyword evidence="9" id="KW-1185">Reference proteome</keyword>
<evidence type="ECO:0000256" key="2">
    <source>
        <dbReference type="ARBA" id="ARBA00005254"/>
    </source>
</evidence>
<dbReference type="Proteomes" id="UP000190140">
    <property type="component" value="Unassembled WGS sequence"/>
</dbReference>
<dbReference type="GO" id="GO:0018812">
    <property type="term" value="F:3-hydroxyacyl-CoA dehydratase activity"/>
    <property type="evidence" value="ECO:0007669"/>
    <property type="project" value="UniProtKB-EC"/>
</dbReference>
<dbReference type="RefSeq" id="WP_079412291.1">
    <property type="nucleotide sequence ID" value="NZ_MZGW01000004.1"/>
</dbReference>
<proteinExistence type="inferred from homology"/>
<name>A0A1V4I6E9_9FIRM</name>
<dbReference type="CDD" id="cd06558">
    <property type="entry name" value="crotonase-like"/>
    <property type="match status" value="1"/>
</dbReference>
<comment type="caution">
    <text evidence="8">The sequence shown here is derived from an EMBL/GenBank/DDBJ whole genome shotgun (WGS) entry which is preliminary data.</text>
</comment>
<dbReference type="InterPro" id="IPR018376">
    <property type="entry name" value="Enoyl-CoA_hyd/isom_CS"/>
</dbReference>
<gene>
    <name evidence="8" type="primary">echA8</name>
    <name evidence="8" type="ORF">CLOTH_13040</name>
</gene>
<dbReference type="AlphaFoldDB" id="A0A1V4I6E9"/>
<evidence type="ECO:0000256" key="1">
    <source>
        <dbReference type="ARBA" id="ARBA00005086"/>
    </source>
</evidence>
<dbReference type="PANTHER" id="PTHR11941:SF54">
    <property type="entry name" value="ENOYL-COA HYDRATASE, MITOCHONDRIAL"/>
    <property type="match status" value="1"/>
</dbReference>
<evidence type="ECO:0000256" key="3">
    <source>
        <dbReference type="ARBA" id="ARBA00011881"/>
    </source>
</evidence>
<dbReference type="PANTHER" id="PTHR11941">
    <property type="entry name" value="ENOYL-COA HYDRATASE-RELATED"/>
    <property type="match status" value="1"/>
</dbReference>
<evidence type="ECO:0000256" key="5">
    <source>
        <dbReference type="ARBA" id="ARBA00050624"/>
    </source>
</evidence>
<sequence>MNICYEKINDNIGVLKINRPKYLNSLNKETLIEIDNLIDTIEKDNNLHVIIITGEGEKSFVAGADIKEMKDMNSVEAMEFSRYGNKVFSKIENLNKVVIGAINGFCLGGGLELALACDIRIGSNKAKFGQPEVNLGIIPGFGATQRLSKVVGVSKSKEMIFTGDIIDSNEALSIGIISKISENPLVEAINIGSKIISKAPKAIIQAKKAMNFSNNKNLFIDYEVECFANCFSTKDQKEGMEAFIEKRSPQFENR</sequence>
<dbReference type="OrthoDB" id="9775794at2"/>
<organism evidence="8 9">
    <name type="scientific">Alkalithermobacter paradoxus</name>
    <dbReference type="NCBI Taxonomy" id="29349"/>
    <lineage>
        <taxon>Bacteria</taxon>
        <taxon>Bacillati</taxon>
        <taxon>Bacillota</taxon>
        <taxon>Clostridia</taxon>
        <taxon>Peptostreptococcales</taxon>
        <taxon>Tepidibacteraceae</taxon>
        <taxon>Alkalithermobacter</taxon>
    </lineage>
</organism>
<dbReference type="InterPro" id="IPR001753">
    <property type="entry name" value="Enoyl-CoA_hydra/iso"/>
</dbReference>
<dbReference type="InterPro" id="IPR014748">
    <property type="entry name" value="Enoyl-CoA_hydra_C"/>
</dbReference>
<dbReference type="InterPro" id="IPR029045">
    <property type="entry name" value="ClpP/crotonase-like_dom_sf"/>
</dbReference>
<dbReference type="FunFam" id="3.90.226.10:FF:000009">
    <property type="entry name" value="Carnitinyl-CoA dehydratase"/>
    <property type="match status" value="1"/>
</dbReference>
<reference evidence="8 9" key="1">
    <citation type="submission" date="2017-03" db="EMBL/GenBank/DDBJ databases">
        <title>Genome sequence of Clostridium thermoalcaliphilum DSM 7309.</title>
        <authorList>
            <person name="Poehlein A."/>
            <person name="Daniel R."/>
        </authorList>
    </citation>
    <scope>NUCLEOTIDE SEQUENCE [LARGE SCALE GENOMIC DNA]</scope>
    <source>
        <strain evidence="8 9">DSM 7309</strain>
    </source>
</reference>
<dbReference type="Gene3D" id="1.10.12.10">
    <property type="entry name" value="Lyase 2-enoyl-coa Hydratase, Chain A, domain 2"/>
    <property type="match status" value="1"/>
</dbReference>
<dbReference type="FunFam" id="1.10.12.10:FF:000001">
    <property type="entry name" value="Probable enoyl-CoA hydratase, mitochondrial"/>
    <property type="match status" value="1"/>
</dbReference>
<dbReference type="EC" id="4.2.1.150" evidence="6"/>
<dbReference type="EMBL" id="MZGW01000004">
    <property type="protein sequence ID" value="OPJ55546.1"/>
    <property type="molecule type" value="Genomic_DNA"/>
</dbReference>
<evidence type="ECO:0000313" key="9">
    <source>
        <dbReference type="Proteomes" id="UP000190140"/>
    </source>
</evidence>
<comment type="subunit">
    <text evidence="3">Homotetramer.</text>
</comment>
<evidence type="ECO:0000256" key="6">
    <source>
        <dbReference type="ARBA" id="ARBA00067035"/>
    </source>
</evidence>
<keyword evidence="4 8" id="KW-0456">Lyase</keyword>
<comment type="similarity">
    <text evidence="2 7">Belongs to the enoyl-CoA hydratase/isomerase family.</text>
</comment>
<dbReference type="STRING" id="29349.CLOTH_13040"/>
<evidence type="ECO:0000256" key="7">
    <source>
        <dbReference type="RuleBase" id="RU003707"/>
    </source>
</evidence>
<dbReference type="GO" id="GO:0006635">
    <property type="term" value="P:fatty acid beta-oxidation"/>
    <property type="evidence" value="ECO:0007669"/>
    <property type="project" value="TreeGrafter"/>
</dbReference>
<accession>A0A1V4I6E9</accession>
<dbReference type="PROSITE" id="PS00166">
    <property type="entry name" value="ENOYL_COA_HYDRATASE"/>
    <property type="match status" value="1"/>
</dbReference>
<comment type="pathway">
    <text evidence="1">Lipid metabolism; butanoate metabolism.</text>
</comment>
<evidence type="ECO:0000256" key="4">
    <source>
        <dbReference type="ARBA" id="ARBA00023239"/>
    </source>
</evidence>
<evidence type="ECO:0000313" key="8">
    <source>
        <dbReference type="EMBL" id="OPJ55546.1"/>
    </source>
</evidence>
<protein>
    <recommendedName>
        <fullName evidence="6">short-chain-enoyl-CoA hydratase</fullName>
        <ecNumber evidence="6">4.2.1.150</ecNumber>
    </recommendedName>
</protein>